<protein>
    <submittedName>
        <fullName evidence="2">Uncharacterized protein</fullName>
    </submittedName>
</protein>
<dbReference type="Proteomes" id="UP000283383">
    <property type="component" value="Unassembled WGS sequence"/>
</dbReference>
<organism evidence="2 3">
    <name type="scientific">Golovinomyces cichoracearum</name>
    <dbReference type="NCBI Taxonomy" id="62708"/>
    <lineage>
        <taxon>Eukaryota</taxon>
        <taxon>Fungi</taxon>
        <taxon>Dikarya</taxon>
        <taxon>Ascomycota</taxon>
        <taxon>Pezizomycotina</taxon>
        <taxon>Leotiomycetes</taxon>
        <taxon>Erysiphales</taxon>
        <taxon>Erysiphaceae</taxon>
        <taxon>Golovinomyces</taxon>
    </lineage>
</organism>
<reference evidence="2 3" key="1">
    <citation type="journal article" date="2018" name="BMC Genomics">
        <title>Comparative genome analyses reveal sequence features reflecting distinct modes of host-adaptation between dicot and monocot powdery mildew.</title>
        <authorList>
            <person name="Wu Y."/>
            <person name="Ma X."/>
            <person name="Pan Z."/>
            <person name="Kale S.D."/>
            <person name="Song Y."/>
            <person name="King H."/>
            <person name="Zhang Q."/>
            <person name="Presley C."/>
            <person name="Deng X."/>
            <person name="Wei C.I."/>
            <person name="Xiao S."/>
        </authorList>
    </citation>
    <scope>NUCLEOTIDE SEQUENCE [LARGE SCALE GENOMIC DNA]</scope>
    <source>
        <strain evidence="2">UMSG3</strain>
    </source>
</reference>
<name>A0A420IN43_9PEZI</name>
<proteinExistence type="predicted"/>
<sequence>MNRRLPLSKICLVLSLRGLKLLFCRNQISPTFNYALRALLGYLQSFNMLSIGNDGRILFDINVSDTSSQLHIHRFH</sequence>
<dbReference type="AlphaFoldDB" id="A0A420IN43"/>
<evidence type="ECO:0000313" key="3">
    <source>
        <dbReference type="Proteomes" id="UP000283383"/>
    </source>
</evidence>
<evidence type="ECO:0000256" key="1">
    <source>
        <dbReference type="SAM" id="SignalP"/>
    </source>
</evidence>
<feature type="chain" id="PRO_5019248178" evidence="1">
    <location>
        <begin position="22"/>
        <end position="76"/>
    </location>
</feature>
<dbReference type="EMBL" id="MCBQ01008189">
    <property type="protein sequence ID" value="RKF75954.1"/>
    <property type="molecule type" value="Genomic_DNA"/>
</dbReference>
<comment type="caution">
    <text evidence="2">The sequence shown here is derived from an EMBL/GenBank/DDBJ whole genome shotgun (WGS) entry which is preliminary data.</text>
</comment>
<gene>
    <name evidence="2" type="ORF">GcM3_c208o11</name>
</gene>
<keyword evidence="3" id="KW-1185">Reference proteome</keyword>
<feature type="signal peptide" evidence="1">
    <location>
        <begin position="1"/>
        <end position="21"/>
    </location>
</feature>
<evidence type="ECO:0000313" key="2">
    <source>
        <dbReference type="EMBL" id="RKF75954.1"/>
    </source>
</evidence>
<accession>A0A420IN43</accession>
<keyword evidence="1" id="KW-0732">Signal</keyword>